<evidence type="ECO:0000313" key="3">
    <source>
        <dbReference type="Proteomes" id="UP000008312"/>
    </source>
</evidence>
<feature type="region of interest" description="Disordered" evidence="1">
    <location>
        <begin position="31"/>
        <end position="51"/>
    </location>
</feature>
<organism evidence="2">
    <name type="scientific">Blastocystis hominis</name>
    <dbReference type="NCBI Taxonomy" id="12968"/>
    <lineage>
        <taxon>Eukaryota</taxon>
        <taxon>Sar</taxon>
        <taxon>Stramenopiles</taxon>
        <taxon>Bigyra</taxon>
        <taxon>Opalozoa</taxon>
        <taxon>Opalinata</taxon>
        <taxon>Blastocystidae</taxon>
        <taxon>Blastocystis</taxon>
    </lineage>
</organism>
<evidence type="ECO:0000313" key="2">
    <source>
        <dbReference type="EMBL" id="CBK24727.2"/>
    </source>
</evidence>
<dbReference type="Proteomes" id="UP000008312">
    <property type="component" value="Unassembled WGS sequence"/>
</dbReference>
<dbReference type="InParanoid" id="D8M9I8"/>
<accession>D8M9I8</accession>
<proteinExistence type="predicted"/>
<dbReference type="AlphaFoldDB" id="D8M9I8"/>
<keyword evidence="3" id="KW-1185">Reference proteome</keyword>
<reference evidence="2" key="1">
    <citation type="submission" date="2010-02" db="EMBL/GenBank/DDBJ databases">
        <title>Sequencing and annotation of the Blastocystis hominis genome.</title>
        <authorList>
            <person name="Wincker P."/>
        </authorList>
    </citation>
    <scope>NUCLEOTIDE SEQUENCE</scope>
    <source>
        <strain evidence="2">Singapore isolate B</strain>
    </source>
</reference>
<feature type="compositionally biased region" description="Polar residues" evidence="1">
    <location>
        <begin position="34"/>
        <end position="51"/>
    </location>
</feature>
<evidence type="ECO:0000256" key="1">
    <source>
        <dbReference type="SAM" id="MobiDB-lite"/>
    </source>
</evidence>
<dbReference type="EMBL" id="FN668688">
    <property type="protein sequence ID" value="CBK24727.2"/>
    <property type="molecule type" value="Genomic_DNA"/>
</dbReference>
<protein>
    <submittedName>
        <fullName evidence="2">Uncharacterized protein</fullName>
    </submittedName>
</protein>
<name>D8M9I8_BLAHO</name>
<gene>
    <name evidence="2" type="ORF">GSBLH_T00004431001</name>
</gene>
<dbReference type="GeneID" id="24921458"/>
<sequence>MYVVRKRISQPRNWTIAWQTMTRFWSWNRRSRSTRANAGNWRSGSKNGTRS</sequence>
<dbReference type="RefSeq" id="XP_012898775.1">
    <property type="nucleotide sequence ID" value="XM_013043321.1"/>
</dbReference>